<dbReference type="EMBL" id="JAETXX010000005">
    <property type="protein sequence ID" value="MCF8715076.1"/>
    <property type="molecule type" value="Genomic_DNA"/>
</dbReference>
<gene>
    <name evidence="2" type="ORF">JM658_09595</name>
</gene>
<organism evidence="2 3">
    <name type="scientific">Joostella atrarenae</name>
    <dbReference type="NCBI Taxonomy" id="679257"/>
    <lineage>
        <taxon>Bacteria</taxon>
        <taxon>Pseudomonadati</taxon>
        <taxon>Bacteroidota</taxon>
        <taxon>Flavobacteriia</taxon>
        <taxon>Flavobacteriales</taxon>
        <taxon>Flavobacteriaceae</taxon>
        <taxon>Joostella</taxon>
    </lineage>
</organism>
<dbReference type="Pfam" id="PF13585">
    <property type="entry name" value="CHU_C"/>
    <property type="match status" value="1"/>
</dbReference>
<proteinExistence type="predicted"/>
<feature type="chain" id="PRO_5047214027" evidence="1">
    <location>
        <begin position="21"/>
        <end position="718"/>
    </location>
</feature>
<keyword evidence="1" id="KW-0732">Signal</keyword>
<evidence type="ECO:0000313" key="2">
    <source>
        <dbReference type="EMBL" id="MCF8715076.1"/>
    </source>
</evidence>
<protein>
    <submittedName>
        <fullName evidence="2">T9SS type B sorting domain-containing protein</fullName>
    </submittedName>
</protein>
<evidence type="ECO:0000313" key="3">
    <source>
        <dbReference type="Proteomes" id="UP000829517"/>
    </source>
</evidence>
<dbReference type="RefSeq" id="WP_236959042.1">
    <property type="nucleotide sequence ID" value="NZ_JAETXX010000005.1"/>
</dbReference>
<reference evidence="2 3" key="1">
    <citation type="submission" date="2021-01" db="EMBL/GenBank/DDBJ databases">
        <title>Genome sequencing of Joostella atrarenae M1-2 (= KCTC 23194).</title>
        <authorList>
            <person name="Zakaria M.R."/>
            <person name="Lam M.Q."/>
            <person name="Chong C.S."/>
        </authorList>
    </citation>
    <scope>NUCLEOTIDE SEQUENCE [LARGE SCALE GENOMIC DNA]</scope>
    <source>
        <strain evidence="2 3">M1-2</strain>
    </source>
</reference>
<dbReference type="Proteomes" id="UP000829517">
    <property type="component" value="Unassembled WGS sequence"/>
</dbReference>
<sequence length="718" mass="79547">MPALKYYLPILLLLSFVEFSSVQTLSPLPNDCVNAITVCGDGSISSNAIGNGSTDFKPNDICSGRETNSIWIKINISSTGTLGFNLKPQNPDLSVDYDFFVFGANKACGSLGQAIRCSTTNPLQAGLTTNMTGMNGSSIETSEGPGNDGNSFVKWLDVTAGEFYYIMIERHYGDSSFNIEWTGSATTGKSPFPPTPTAAKIKDDTICNNSGTNVFNLNNYSSSINSNINNTITFYSSESDAYDNINPIASNQTLSEEEKTIYSRVTNVNGCFDVTSFKISAYKNPTATNTTLVQCDLDNNSTDGITNFNLTQAENEITNGNSDILVYYYKSIADRNSDNYIINPNDFRTDKTIIYTKIVNKNGCNDFGEIKLEVTPTLASLNEIGPFYTCENDENNINPEGTFNLKDVKETYFKNLDIAFYSTRNDASLELNKINNDLITSTDKAIFVRIEDNNKCQEVKKFDLIVSKKPLVNLPDPLPKLCLNNPTARISAESGFDKYEWIKINNNGTETTIGNNQNIVITSTGNYKLVLTSIYYNTSGGIKNECSNSEVFTINASNIATFRPEPEINDIHGNNKVTVFVEGEGDYLYAIDNPSGPFQVSNIFEDVPKGFSTIYVQDKNGCGIVSKTISVIGYDKFFTPNNDMQNDYWKIYGINSSTQSKSLVFIYDRYGKLVKQLNPLSKGWDGTFNGTPLPASDYWFRVKLEDGRDFKGHFSLKR</sequence>
<accession>A0ABS9J3R2</accession>
<feature type="signal peptide" evidence="1">
    <location>
        <begin position="1"/>
        <end position="20"/>
    </location>
</feature>
<evidence type="ECO:0000256" key="1">
    <source>
        <dbReference type="SAM" id="SignalP"/>
    </source>
</evidence>
<name>A0ABS9J3R2_9FLAO</name>
<dbReference type="InterPro" id="IPR026341">
    <property type="entry name" value="T9SS_type_B"/>
</dbReference>
<keyword evidence="3" id="KW-1185">Reference proteome</keyword>
<dbReference type="NCBIfam" id="TIGR04131">
    <property type="entry name" value="Bac_Flav_CTERM"/>
    <property type="match status" value="1"/>
</dbReference>
<comment type="caution">
    <text evidence="2">The sequence shown here is derived from an EMBL/GenBank/DDBJ whole genome shotgun (WGS) entry which is preliminary data.</text>
</comment>